<dbReference type="PROSITE" id="PS00028">
    <property type="entry name" value="ZINC_FINGER_C2H2_1"/>
    <property type="match status" value="8"/>
</dbReference>
<dbReference type="PANTHER" id="PTHR24406">
    <property type="entry name" value="TRANSCRIPTIONAL REPRESSOR CTCFL-RELATED"/>
    <property type="match status" value="1"/>
</dbReference>
<feature type="domain" description="C2H2-type" evidence="8">
    <location>
        <begin position="796"/>
        <end position="824"/>
    </location>
</feature>
<keyword evidence="5" id="KW-0862">Zinc</keyword>
<feature type="domain" description="C2H2-type" evidence="8">
    <location>
        <begin position="420"/>
        <end position="442"/>
    </location>
</feature>
<dbReference type="InterPro" id="IPR050888">
    <property type="entry name" value="ZnF_C2H2-type_TF"/>
</dbReference>
<feature type="domain" description="C2H2-type" evidence="8">
    <location>
        <begin position="824"/>
        <end position="852"/>
    </location>
</feature>
<evidence type="ECO:0000256" key="1">
    <source>
        <dbReference type="ARBA" id="ARBA00004123"/>
    </source>
</evidence>
<protein>
    <recommendedName>
        <fullName evidence="8">C2H2-type domain-containing protein</fullName>
    </recommendedName>
</protein>
<dbReference type="PROSITE" id="PS50157">
    <property type="entry name" value="ZINC_FINGER_C2H2_2"/>
    <property type="match status" value="6"/>
</dbReference>
<sequence length="861" mass="99444">MLRKMNRSMMITDGLQSDFDKRPLDQVTLGSTTHKNYSSTSRPTIHVEKELYPLRSLTSKSPSSTDLSGDNLKEYSDDVNLSKKKSTSTNIDGAPVSLAVESESNKTNQLNKEILFSVQCLDSDNKSTSNNIESTLIQSRNVDNCISNDYNYCNFDDNSMSIASEGNDNAECDTDIGSYDLTLQTNSSLMNTSTSLCEVVDNSGVNSSSIANGTEDNINACCDSSLKKKDLNDRNSTEVSLLSATWSSEIAKSFQGHYYRMETDINSDLLCHRVPYLVVESRMGTKHMIYTVFSNLSKFDTEHNYMLNTDSVYLTVQTFDLENPNTTSMLIEWVNNVLKGKISLMPYYFSWLDEKNQLNLGFKCIICKRIIRDGFTPRQRETVMDHIADHLLFSCPVCSRFHRNITNMKNHLYQHETVTFECTKCSKKFSDFEKYIMHKRGHYKFECLSCRFECSVEKKWLKHLEEHRKKICSSDCCLFYESIEKFQKHVSVLSNVGGYVCGACGMAYHCEEYLKLHLRVHGLEHGSMTTTEASLPESSGSQNEATRTVIDRLKNFNENIHFDTSTLKNILDNEIDIKQFQSSSTALGGGVFTGFMCFKCSRVLTTEKKFRIHIGNHFMMTCHCKRFMTSIKTLRNHFKLCRFKRRICVHCRNDVWLDTSTEYIEHPSLHQKRRICIYCQQVLPTPQKLERHINSSHNTEETKHWFCKDCNETLLVSYKSLEGFKFNHFKERHPNKLRIFVCETCGKHFNRKSGLLQHTKQHSANDFFICAYCNKKFSIKNSLLVHIRQHMNEKTFKCTICDKAFNRESSLHKHNLDMHSVKKHMCNVCEKRFSYPSALRDHMRKAHPYVKSAIYNGMANH</sequence>
<dbReference type="AlphaFoldDB" id="A0A482X7I8"/>
<dbReference type="Proteomes" id="UP000291343">
    <property type="component" value="Unassembled WGS sequence"/>
</dbReference>
<comment type="subcellular location">
    <subcellularLocation>
        <location evidence="1">Nucleus</location>
    </subcellularLocation>
</comment>
<dbReference type="EMBL" id="QKKF02016501">
    <property type="protein sequence ID" value="RZF41683.1"/>
    <property type="molecule type" value="Genomic_DNA"/>
</dbReference>
<evidence type="ECO:0000256" key="7">
    <source>
        <dbReference type="PROSITE-ProRule" id="PRU00042"/>
    </source>
</evidence>
<comment type="caution">
    <text evidence="9">The sequence shown here is derived from an EMBL/GenBank/DDBJ whole genome shotgun (WGS) entry which is preliminary data.</text>
</comment>
<dbReference type="Gene3D" id="3.30.160.60">
    <property type="entry name" value="Classic Zinc Finger"/>
    <property type="match status" value="5"/>
</dbReference>
<dbReference type="OrthoDB" id="6077919at2759"/>
<keyword evidence="2" id="KW-0479">Metal-binding</keyword>
<keyword evidence="6" id="KW-0539">Nucleus</keyword>
<evidence type="ECO:0000256" key="2">
    <source>
        <dbReference type="ARBA" id="ARBA00022723"/>
    </source>
</evidence>
<evidence type="ECO:0000256" key="4">
    <source>
        <dbReference type="ARBA" id="ARBA00022771"/>
    </source>
</evidence>
<feature type="domain" description="C2H2-type" evidence="8">
    <location>
        <begin position="499"/>
        <end position="526"/>
    </location>
</feature>
<dbReference type="STRING" id="195883.A0A482X7I8"/>
<keyword evidence="10" id="KW-1185">Reference proteome</keyword>
<dbReference type="GO" id="GO:0008270">
    <property type="term" value="F:zinc ion binding"/>
    <property type="evidence" value="ECO:0007669"/>
    <property type="project" value="UniProtKB-KW"/>
</dbReference>
<evidence type="ECO:0000313" key="9">
    <source>
        <dbReference type="EMBL" id="RZF41683.1"/>
    </source>
</evidence>
<dbReference type="InParanoid" id="A0A482X7I8"/>
<reference evidence="9 10" key="1">
    <citation type="journal article" date="2017" name="Gigascience">
        <title>Genome sequence of the small brown planthopper, Laodelphax striatellus.</title>
        <authorList>
            <person name="Zhu J."/>
            <person name="Jiang F."/>
            <person name="Wang X."/>
            <person name="Yang P."/>
            <person name="Bao Y."/>
            <person name="Zhao W."/>
            <person name="Wang W."/>
            <person name="Lu H."/>
            <person name="Wang Q."/>
            <person name="Cui N."/>
            <person name="Li J."/>
            <person name="Chen X."/>
            <person name="Luo L."/>
            <person name="Yu J."/>
            <person name="Kang L."/>
            <person name="Cui F."/>
        </authorList>
    </citation>
    <scope>NUCLEOTIDE SEQUENCE [LARGE SCALE GENOMIC DNA]</scope>
    <source>
        <strain evidence="9">Lst14</strain>
    </source>
</reference>
<dbReference type="InterPro" id="IPR013087">
    <property type="entry name" value="Znf_C2H2_type"/>
</dbReference>
<dbReference type="InterPro" id="IPR036236">
    <property type="entry name" value="Znf_C2H2_sf"/>
</dbReference>
<evidence type="ECO:0000256" key="5">
    <source>
        <dbReference type="ARBA" id="ARBA00022833"/>
    </source>
</evidence>
<dbReference type="SUPFAM" id="SSF57667">
    <property type="entry name" value="beta-beta-alpha zinc fingers"/>
    <property type="match status" value="3"/>
</dbReference>
<keyword evidence="3" id="KW-0677">Repeat</keyword>
<evidence type="ECO:0000313" key="10">
    <source>
        <dbReference type="Proteomes" id="UP000291343"/>
    </source>
</evidence>
<name>A0A482X7I8_LAOST</name>
<keyword evidence="4 7" id="KW-0863">Zinc-finger</keyword>
<feature type="domain" description="C2H2-type" evidence="8">
    <location>
        <begin position="768"/>
        <end position="795"/>
    </location>
</feature>
<feature type="domain" description="C2H2-type" evidence="8">
    <location>
        <begin position="740"/>
        <end position="767"/>
    </location>
</feature>
<dbReference type="Pfam" id="PF00096">
    <property type="entry name" value="zf-C2H2"/>
    <property type="match status" value="4"/>
</dbReference>
<evidence type="ECO:0000256" key="6">
    <source>
        <dbReference type="ARBA" id="ARBA00023242"/>
    </source>
</evidence>
<accession>A0A482X7I8</accession>
<evidence type="ECO:0000259" key="8">
    <source>
        <dbReference type="PROSITE" id="PS50157"/>
    </source>
</evidence>
<dbReference type="FunFam" id="3.30.160.60:FF:000446">
    <property type="entry name" value="Zinc finger protein"/>
    <property type="match status" value="1"/>
</dbReference>
<proteinExistence type="predicted"/>
<organism evidence="9 10">
    <name type="scientific">Laodelphax striatellus</name>
    <name type="common">Small brown planthopper</name>
    <name type="synonym">Delphax striatella</name>
    <dbReference type="NCBI Taxonomy" id="195883"/>
    <lineage>
        <taxon>Eukaryota</taxon>
        <taxon>Metazoa</taxon>
        <taxon>Ecdysozoa</taxon>
        <taxon>Arthropoda</taxon>
        <taxon>Hexapoda</taxon>
        <taxon>Insecta</taxon>
        <taxon>Pterygota</taxon>
        <taxon>Neoptera</taxon>
        <taxon>Paraneoptera</taxon>
        <taxon>Hemiptera</taxon>
        <taxon>Auchenorrhyncha</taxon>
        <taxon>Fulgoroidea</taxon>
        <taxon>Delphacidae</taxon>
        <taxon>Criomorphinae</taxon>
        <taxon>Laodelphax</taxon>
    </lineage>
</organism>
<dbReference type="GO" id="GO:0005634">
    <property type="term" value="C:nucleus"/>
    <property type="evidence" value="ECO:0007669"/>
    <property type="project" value="UniProtKB-SubCell"/>
</dbReference>
<evidence type="ECO:0000256" key="3">
    <source>
        <dbReference type="ARBA" id="ARBA00022737"/>
    </source>
</evidence>
<gene>
    <name evidence="9" type="ORF">LSTR_LSTR011618</name>
</gene>
<dbReference type="SMART" id="SM00355">
    <property type="entry name" value="ZnF_C2H2"/>
    <property type="match status" value="11"/>
</dbReference>